<gene>
    <name evidence="3" type="ORF">ACFFVD_13020</name>
</gene>
<protein>
    <submittedName>
        <fullName evidence="3">DUF1707 domain-containing protein</fullName>
    </submittedName>
</protein>
<sequence length="130" mass="14259">MSDSPPPGSAGPRTPVSDARRDAALAILDAARADGRLSSAEHQERYRTAALSRFEDELTPLISDLNLRPLELELRTTGLWADDPFANQWEFGPFRSAKRNATRTLRERLTLPSLCALVLGMMVLAVILSG</sequence>
<keyword evidence="1" id="KW-1133">Transmembrane helix</keyword>
<keyword evidence="1" id="KW-0812">Transmembrane</keyword>
<feature type="transmembrane region" description="Helical" evidence="1">
    <location>
        <begin position="109"/>
        <end position="128"/>
    </location>
</feature>
<dbReference type="Proteomes" id="UP001589700">
    <property type="component" value="Unassembled WGS sequence"/>
</dbReference>
<proteinExistence type="predicted"/>
<dbReference type="RefSeq" id="WP_182631237.1">
    <property type="nucleotide sequence ID" value="NZ_JAALDM010000040.1"/>
</dbReference>
<feature type="domain" description="DUF1707" evidence="2">
    <location>
        <begin position="16"/>
        <end position="65"/>
    </location>
</feature>
<evidence type="ECO:0000256" key="1">
    <source>
        <dbReference type="SAM" id="Phobius"/>
    </source>
</evidence>
<name>A0ABV5JV01_9ACTN</name>
<evidence type="ECO:0000259" key="2">
    <source>
        <dbReference type="Pfam" id="PF08044"/>
    </source>
</evidence>
<evidence type="ECO:0000313" key="4">
    <source>
        <dbReference type="Proteomes" id="UP001589700"/>
    </source>
</evidence>
<evidence type="ECO:0000313" key="3">
    <source>
        <dbReference type="EMBL" id="MFB9260725.1"/>
    </source>
</evidence>
<dbReference type="InterPro" id="IPR012551">
    <property type="entry name" value="DUF1707_SHOCT-like"/>
</dbReference>
<keyword evidence="1" id="KW-0472">Membrane</keyword>
<accession>A0ABV5JV01</accession>
<comment type="caution">
    <text evidence="3">The sequence shown here is derived from an EMBL/GenBank/DDBJ whole genome shotgun (WGS) entry which is preliminary data.</text>
</comment>
<dbReference type="EMBL" id="JBHMDY010000008">
    <property type="protein sequence ID" value="MFB9260725.1"/>
    <property type="molecule type" value="Genomic_DNA"/>
</dbReference>
<reference evidence="3 4" key="1">
    <citation type="submission" date="2024-09" db="EMBL/GenBank/DDBJ databases">
        <authorList>
            <person name="Sun Q."/>
            <person name="Mori K."/>
        </authorList>
    </citation>
    <scope>NUCLEOTIDE SEQUENCE [LARGE SCALE GENOMIC DNA]</scope>
    <source>
        <strain evidence="3 4">CCM 7659</strain>
    </source>
</reference>
<dbReference type="Pfam" id="PF08044">
    <property type="entry name" value="DUF1707"/>
    <property type="match status" value="1"/>
</dbReference>
<organism evidence="3 4">
    <name type="scientific">Dietzia aerolata</name>
    <dbReference type="NCBI Taxonomy" id="595984"/>
    <lineage>
        <taxon>Bacteria</taxon>
        <taxon>Bacillati</taxon>
        <taxon>Actinomycetota</taxon>
        <taxon>Actinomycetes</taxon>
        <taxon>Mycobacteriales</taxon>
        <taxon>Dietziaceae</taxon>
        <taxon>Dietzia</taxon>
    </lineage>
</organism>
<keyword evidence="4" id="KW-1185">Reference proteome</keyword>